<dbReference type="InterPro" id="IPR046357">
    <property type="entry name" value="PPIase_dom_sf"/>
</dbReference>
<comment type="function">
    <text evidence="8">Also involved in hydrogenase metallocenter assembly, probably by participating in the nickel insertion step. This function in hydrogenase biosynthesis requires chaperone activity and the presence of the metal-binding domain, but not PPIase activity.</text>
</comment>
<dbReference type="RefSeq" id="WP_011789028.1">
    <property type="nucleotide sequence ID" value="NZ_BMPK01000005.1"/>
</dbReference>
<evidence type="ECO:0000256" key="6">
    <source>
        <dbReference type="ARBA" id="ARBA00023186"/>
    </source>
</evidence>
<evidence type="ECO:0000259" key="11">
    <source>
        <dbReference type="PROSITE" id="PS50059"/>
    </source>
</evidence>
<evidence type="ECO:0000256" key="7">
    <source>
        <dbReference type="ARBA" id="ARBA00023235"/>
    </source>
</evidence>
<evidence type="ECO:0000256" key="5">
    <source>
        <dbReference type="ARBA" id="ARBA00023110"/>
    </source>
</evidence>
<dbReference type="Proteomes" id="UP000827084">
    <property type="component" value="Chromosome"/>
</dbReference>
<comment type="catalytic activity">
    <reaction evidence="1 9 10">
        <text>[protein]-peptidylproline (omega=180) = [protein]-peptidylproline (omega=0)</text>
        <dbReference type="Rhea" id="RHEA:16237"/>
        <dbReference type="Rhea" id="RHEA-COMP:10747"/>
        <dbReference type="Rhea" id="RHEA-COMP:10748"/>
        <dbReference type="ChEBI" id="CHEBI:83833"/>
        <dbReference type="ChEBI" id="CHEBI:83834"/>
        <dbReference type="EC" id="5.2.1.8"/>
    </reaction>
</comment>
<dbReference type="GO" id="GO:0016853">
    <property type="term" value="F:isomerase activity"/>
    <property type="evidence" value="ECO:0007669"/>
    <property type="project" value="UniProtKB-KW"/>
</dbReference>
<feature type="domain" description="PPIase FKBP-type" evidence="11">
    <location>
        <begin position="5"/>
        <end position="72"/>
    </location>
</feature>
<evidence type="ECO:0000256" key="1">
    <source>
        <dbReference type="ARBA" id="ARBA00000971"/>
    </source>
</evidence>
<protein>
    <recommendedName>
        <fullName evidence="10">Peptidyl-prolyl cis-trans isomerase</fullName>
        <ecNumber evidence="10">5.2.1.8</ecNumber>
    </recommendedName>
</protein>
<evidence type="ECO:0000256" key="3">
    <source>
        <dbReference type="ARBA" id="ARBA00006577"/>
    </source>
</evidence>
<gene>
    <name evidence="12" type="ORF">K3G22_11530</name>
</gene>
<dbReference type="Pfam" id="PF00254">
    <property type="entry name" value="FKBP_C"/>
    <property type="match status" value="1"/>
</dbReference>
<dbReference type="PANTHER" id="PTHR47861">
    <property type="entry name" value="FKBP-TYPE PEPTIDYL-PROLYL CIS-TRANS ISOMERASE SLYD"/>
    <property type="match status" value="1"/>
</dbReference>
<keyword evidence="6" id="KW-0143">Chaperone</keyword>
<dbReference type="Gene3D" id="3.10.50.40">
    <property type="match status" value="1"/>
</dbReference>
<name>A0ABX8X8U3_SHEPU</name>
<dbReference type="PROSITE" id="PS50059">
    <property type="entry name" value="FKBP_PPIASE"/>
    <property type="match status" value="1"/>
</dbReference>
<dbReference type="InterPro" id="IPR001179">
    <property type="entry name" value="PPIase_FKBP_dom"/>
</dbReference>
<evidence type="ECO:0000313" key="12">
    <source>
        <dbReference type="EMBL" id="QYX71430.1"/>
    </source>
</evidence>
<evidence type="ECO:0000256" key="4">
    <source>
        <dbReference type="ARBA" id="ARBA00022490"/>
    </source>
</evidence>
<comment type="similarity">
    <text evidence="3 10">Belongs to the FKBP-type PPIase family.</text>
</comment>
<evidence type="ECO:0000256" key="9">
    <source>
        <dbReference type="PROSITE-ProRule" id="PRU00277"/>
    </source>
</evidence>
<evidence type="ECO:0000313" key="13">
    <source>
        <dbReference type="Proteomes" id="UP000827084"/>
    </source>
</evidence>
<sequence length="163" mass="17670">MSIIKDDMVVQFNYTLRDEKGDVIETNEGREAIAYLHGHDNMMPGVENAINGKAVGDKFTVTLPASETYGERVEGDAAQQRVSVKHLLGASVWKPGMTAVVHTDHGQRQVTIVKVGKFMATVDVNHPLAGRDLTFDIEIVGARDASDEEIAHGHAHGAGGHHH</sequence>
<dbReference type="GeneID" id="67443900"/>
<evidence type="ECO:0000256" key="2">
    <source>
        <dbReference type="ARBA" id="ARBA00004496"/>
    </source>
</evidence>
<dbReference type="PANTHER" id="PTHR47861:SF3">
    <property type="entry name" value="FKBP-TYPE PEPTIDYL-PROLYL CIS-TRANS ISOMERASE SLYD"/>
    <property type="match status" value="1"/>
</dbReference>
<proteinExistence type="inferred from homology"/>
<dbReference type="EC" id="5.2.1.8" evidence="10"/>
<dbReference type="SUPFAM" id="SSF54534">
    <property type="entry name" value="FKBP-like"/>
    <property type="match status" value="1"/>
</dbReference>
<dbReference type="EMBL" id="CP080635">
    <property type="protein sequence ID" value="QYX71430.1"/>
    <property type="molecule type" value="Genomic_DNA"/>
</dbReference>
<comment type="subcellular location">
    <subcellularLocation>
        <location evidence="2">Cytoplasm</location>
    </subcellularLocation>
</comment>
<evidence type="ECO:0000256" key="8">
    <source>
        <dbReference type="ARBA" id="ARBA00037071"/>
    </source>
</evidence>
<accession>A0ABX8X8U3</accession>
<keyword evidence="5 9" id="KW-0697">Rotamase</keyword>
<keyword evidence="13" id="KW-1185">Reference proteome</keyword>
<keyword evidence="7 9" id="KW-0413">Isomerase</keyword>
<evidence type="ECO:0000256" key="10">
    <source>
        <dbReference type="RuleBase" id="RU003915"/>
    </source>
</evidence>
<keyword evidence="4" id="KW-0963">Cytoplasm</keyword>
<organism evidence="12 13">
    <name type="scientific">Shewanella putrefaciens</name>
    <name type="common">Pseudomonas putrefaciens</name>
    <dbReference type="NCBI Taxonomy" id="24"/>
    <lineage>
        <taxon>Bacteria</taxon>
        <taxon>Pseudomonadati</taxon>
        <taxon>Pseudomonadota</taxon>
        <taxon>Gammaproteobacteria</taxon>
        <taxon>Alteromonadales</taxon>
        <taxon>Shewanellaceae</taxon>
        <taxon>Shewanella</taxon>
    </lineage>
</organism>
<reference evidence="12 13" key="1">
    <citation type="submission" date="2021-08" db="EMBL/GenBank/DDBJ databases">
        <title>Shewanella putrefaciens YZ-J, complete genome.</title>
        <authorList>
            <person name="Yi Z."/>
        </authorList>
    </citation>
    <scope>NUCLEOTIDE SEQUENCE [LARGE SCALE GENOMIC DNA]</scope>
    <source>
        <strain evidence="12 13">YZ-J</strain>
    </source>
</reference>